<organism evidence="5 6">
    <name type="scientific">Clostridium chromiireducens</name>
    <dbReference type="NCBI Taxonomy" id="225345"/>
    <lineage>
        <taxon>Bacteria</taxon>
        <taxon>Bacillati</taxon>
        <taxon>Bacillota</taxon>
        <taxon>Clostridia</taxon>
        <taxon>Eubacteriales</taxon>
        <taxon>Clostridiaceae</taxon>
        <taxon>Clostridium</taxon>
    </lineage>
</organism>
<feature type="domain" description="Transposase IS66 central" evidence="2">
    <location>
        <begin position="190"/>
        <end position="341"/>
    </location>
</feature>
<dbReference type="Proteomes" id="UP000656077">
    <property type="component" value="Unassembled WGS sequence"/>
</dbReference>
<evidence type="ECO:0000256" key="1">
    <source>
        <dbReference type="SAM" id="Coils"/>
    </source>
</evidence>
<dbReference type="InterPro" id="IPR004291">
    <property type="entry name" value="Transposase_IS66_central"/>
</dbReference>
<dbReference type="AlphaFoldDB" id="A0A964RMA1"/>
<dbReference type="NCBIfam" id="NF033517">
    <property type="entry name" value="transpos_IS66"/>
    <property type="match status" value="1"/>
</dbReference>
<dbReference type="InterPro" id="IPR024474">
    <property type="entry name" value="Znf_dom_IS66"/>
</dbReference>
<sequence>MNHEILTNELDETTKSLIEKVEIMEKELDSKDEEIKKLKNELEFLKGVISNKNRKIFGSSSEQVDVNQLSLFNEAEKFSDSNAEKPTLEEITYKRAKKSNYIGKKDNLANLERVVIEHKLEGNDLNCKDCGEPLTEIGVKSRKEIIRYIPAKLMVEEHVIYSYACKSCEKETGESNIISPLISQTIFYNCMASNELIAHTIILKYQHAMPLYRQETYFDMMGATLSRQTLCNWTMSAAEALEPIYTNMKKELLNRNYIHADETTLKVINDNGKDSKSKKYMWLYMSETPYNTVVLYDYQSTRSSSCPKNFLGDFKGFLQTDGYNGYNSVEGAKRIYCLAHISFNNILSIQLST</sequence>
<dbReference type="Pfam" id="PF13007">
    <property type="entry name" value="LZ_Tnp_IS66"/>
    <property type="match status" value="1"/>
</dbReference>
<feature type="domain" description="Transposase TnpC homeodomain" evidence="4">
    <location>
        <begin position="46"/>
        <end position="116"/>
    </location>
</feature>
<dbReference type="Pfam" id="PF13005">
    <property type="entry name" value="zf-IS66"/>
    <property type="match status" value="1"/>
</dbReference>
<dbReference type="PANTHER" id="PTHR33678">
    <property type="entry name" value="BLL1576 PROTEIN"/>
    <property type="match status" value="1"/>
</dbReference>
<comment type="caution">
    <text evidence="5">The sequence shown here is derived from an EMBL/GenBank/DDBJ whole genome shotgun (WGS) entry which is preliminary data.</text>
</comment>
<name>A0A964RMA1_9CLOT</name>
<proteinExistence type="predicted"/>
<accession>A0A964RMA1</accession>
<gene>
    <name evidence="5" type="ORF">GKZ28_09990</name>
</gene>
<dbReference type="InterPro" id="IPR024463">
    <property type="entry name" value="Transposase_TnpC_homeodom"/>
</dbReference>
<dbReference type="Pfam" id="PF03050">
    <property type="entry name" value="DDE_Tnp_IS66"/>
    <property type="match status" value="1"/>
</dbReference>
<evidence type="ECO:0000259" key="2">
    <source>
        <dbReference type="Pfam" id="PF03050"/>
    </source>
</evidence>
<evidence type="ECO:0000313" key="5">
    <source>
        <dbReference type="EMBL" id="MVX64020.1"/>
    </source>
</evidence>
<evidence type="ECO:0000259" key="3">
    <source>
        <dbReference type="Pfam" id="PF13005"/>
    </source>
</evidence>
<feature type="coiled-coil region" evidence="1">
    <location>
        <begin position="14"/>
        <end position="55"/>
    </location>
</feature>
<dbReference type="InterPro" id="IPR052344">
    <property type="entry name" value="Transposase-related"/>
</dbReference>
<feature type="domain" description="Transposase IS66 zinc-finger binding" evidence="3">
    <location>
        <begin position="126"/>
        <end position="169"/>
    </location>
</feature>
<evidence type="ECO:0000259" key="4">
    <source>
        <dbReference type="Pfam" id="PF13007"/>
    </source>
</evidence>
<evidence type="ECO:0000313" key="6">
    <source>
        <dbReference type="Proteomes" id="UP000656077"/>
    </source>
</evidence>
<dbReference type="EMBL" id="WSRQ01000013">
    <property type="protein sequence ID" value="MVX64020.1"/>
    <property type="molecule type" value="Genomic_DNA"/>
</dbReference>
<reference evidence="5" key="1">
    <citation type="submission" date="2019-12" db="EMBL/GenBank/DDBJ databases">
        <title>Microbes associate with the intestines of laboratory mice.</title>
        <authorList>
            <person name="Navarre W."/>
            <person name="Wong E."/>
        </authorList>
    </citation>
    <scope>NUCLEOTIDE SEQUENCE</scope>
    <source>
        <strain evidence="5">NM79_F5</strain>
    </source>
</reference>
<keyword evidence="1" id="KW-0175">Coiled coil</keyword>
<protein>
    <submittedName>
        <fullName evidence="5">IS66 family transposase</fullName>
    </submittedName>
</protein>